<keyword evidence="2" id="KW-1185">Reference proteome</keyword>
<dbReference type="InterPro" id="IPR029058">
    <property type="entry name" value="AB_hydrolase_fold"/>
</dbReference>
<gene>
    <name evidence="1" type="ORF">PVAP13_8KG138906</name>
</gene>
<protein>
    <recommendedName>
        <fullName evidence="3">Alpha/beta hydrolase fold-3 domain-containing protein</fullName>
    </recommendedName>
</protein>
<evidence type="ECO:0008006" key="3">
    <source>
        <dbReference type="Google" id="ProtNLM"/>
    </source>
</evidence>
<dbReference type="Gene3D" id="3.40.50.1820">
    <property type="entry name" value="alpha/beta hydrolase"/>
    <property type="match status" value="1"/>
</dbReference>
<reference evidence="1" key="1">
    <citation type="submission" date="2020-05" db="EMBL/GenBank/DDBJ databases">
        <title>WGS assembly of Panicum virgatum.</title>
        <authorList>
            <person name="Lovell J.T."/>
            <person name="Jenkins J."/>
            <person name="Shu S."/>
            <person name="Juenger T.E."/>
            <person name="Schmutz J."/>
        </authorList>
    </citation>
    <scope>NUCLEOTIDE SEQUENCE</scope>
    <source>
        <strain evidence="1">AP13</strain>
    </source>
</reference>
<evidence type="ECO:0000313" key="1">
    <source>
        <dbReference type="EMBL" id="KAG2561141.1"/>
    </source>
</evidence>
<comment type="caution">
    <text evidence="1">The sequence shown here is derived from an EMBL/GenBank/DDBJ whole genome shotgun (WGS) entry which is preliminary data.</text>
</comment>
<accession>A0A8T0PGA7</accession>
<proteinExistence type="predicted"/>
<evidence type="ECO:0000313" key="2">
    <source>
        <dbReference type="Proteomes" id="UP000823388"/>
    </source>
</evidence>
<sequence>MGKDVRVAEYPDAIHAFYVFLFPVFEDTRDFIIRIAEFVAESAPAAAASEQP</sequence>
<dbReference type="EMBL" id="CM029051">
    <property type="protein sequence ID" value="KAG2561141.1"/>
    <property type="molecule type" value="Genomic_DNA"/>
</dbReference>
<dbReference type="Proteomes" id="UP000823388">
    <property type="component" value="Chromosome 8K"/>
</dbReference>
<dbReference type="AlphaFoldDB" id="A0A8T0PGA7"/>
<name>A0A8T0PGA7_PANVG</name>
<organism evidence="1 2">
    <name type="scientific">Panicum virgatum</name>
    <name type="common">Blackwell switchgrass</name>
    <dbReference type="NCBI Taxonomy" id="38727"/>
    <lineage>
        <taxon>Eukaryota</taxon>
        <taxon>Viridiplantae</taxon>
        <taxon>Streptophyta</taxon>
        <taxon>Embryophyta</taxon>
        <taxon>Tracheophyta</taxon>
        <taxon>Spermatophyta</taxon>
        <taxon>Magnoliopsida</taxon>
        <taxon>Liliopsida</taxon>
        <taxon>Poales</taxon>
        <taxon>Poaceae</taxon>
        <taxon>PACMAD clade</taxon>
        <taxon>Panicoideae</taxon>
        <taxon>Panicodae</taxon>
        <taxon>Paniceae</taxon>
        <taxon>Panicinae</taxon>
        <taxon>Panicum</taxon>
        <taxon>Panicum sect. Hiantes</taxon>
    </lineage>
</organism>